<protein>
    <submittedName>
        <fullName evidence="1">Uncharacterized protein</fullName>
    </submittedName>
</protein>
<gene>
    <name evidence="1" type="ORF">J4D97_15980</name>
</gene>
<reference evidence="1 2" key="1">
    <citation type="submission" date="2021-03" db="EMBL/GenBank/DDBJ databases">
        <authorList>
            <person name="Kim M.K."/>
        </authorList>
    </citation>
    <scope>NUCLEOTIDE SEQUENCE [LARGE SCALE GENOMIC DNA]</scope>
    <source>
        <strain evidence="1 2">BT507</strain>
    </source>
</reference>
<dbReference type="EMBL" id="JAGETX010000009">
    <property type="protein sequence ID" value="MBO3272157.1"/>
    <property type="molecule type" value="Genomic_DNA"/>
</dbReference>
<dbReference type="RefSeq" id="WP_208308425.1">
    <property type="nucleotide sequence ID" value="NZ_JAGETX010000009.1"/>
</dbReference>
<proteinExistence type="predicted"/>
<evidence type="ECO:0000313" key="2">
    <source>
        <dbReference type="Proteomes" id="UP000670527"/>
    </source>
</evidence>
<organism evidence="1 2">
    <name type="scientific">Hymenobacter defluvii</name>
    <dbReference type="NCBI Taxonomy" id="2054411"/>
    <lineage>
        <taxon>Bacteria</taxon>
        <taxon>Pseudomonadati</taxon>
        <taxon>Bacteroidota</taxon>
        <taxon>Cytophagia</taxon>
        <taxon>Cytophagales</taxon>
        <taxon>Hymenobacteraceae</taxon>
        <taxon>Hymenobacter</taxon>
    </lineage>
</organism>
<evidence type="ECO:0000313" key="1">
    <source>
        <dbReference type="EMBL" id="MBO3272157.1"/>
    </source>
</evidence>
<accession>A0ABS3TES1</accession>
<dbReference type="Proteomes" id="UP000670527">
    <property type="component" value="Unassembled WGS sequence"/>
</dbReference>
<comment type="caution">
    <text evidence="1">The sequence shown here is derived from an EMBL/GenBank/DDBJ whole genome shotgun (WGS) entry which is preliminary data.</text>
</comment>
<sequence length="82" mass="9736">MSETRFFVVTQSMPAKDVHGHWFTFFPKRIYEAEKIAATYLVAKDPDKPSREIYLRLPSPWWWQRVQFTPETLDLSGLFKNG</sequence>
<name>A0ABS3TES1_9BACT</name>
<keyword evidence="2" id="KW-1185">Reference proteome</keyword>